<evidence type="ECO:0000313" key="5">
    <source>
        <dbReference type="Proteomes" id="UP000739411"/>
    </source>
</evidence>
<gene>
    <name evidence="4" type="ORF">IPJ38_09975</name>
</gene>
<dbReference type="GO" id="GO:0004673">
    <property type="term" value="F:protein histidine kinase activity"/>
    <property type="evidence" value="ECO:0007669"/>
    <property type="project" value="UniProtKB-EC"/>
</dbReference>
<sequence length="187" mass="20682">MVNRIQHHIAGRSGEQARPDPLWETLKNIEKLALQVAEDLNKQVRFEVAVPRLDKVPPHIASILQERQQLGKPAAGVIRVEITSEADGTLTMAIHDDGRGISAVHLRTVLVARNLFTPEAVSKMSDDQVIAMLFEPGFSSLDQAHLHAGRGEGLGVVKEALRKLDGRLRISSRVNSHTRFIMQLKPS</sequence>
<dbReference type="SMART" id="SM00387">
    <property type="entry name" value="HATPase_c"/>
    <property type="match status" value="1"/>
</dbReference>
<dbReference type="Gene3D" id="3.30.565.10">
    <property type="entry name" value="Histidine kinase-like ATPase, C-terminal domain"/>
    <property type="match status" value="1"/>
</dbReference>
<dbReference type="AlphaFoldDB" id="A0A935JX82"/>
<dbReference type="EMBL" id="JADJMS010000019">
    <property type="protein sequence ID" value="MBK7415372.1"/>
    <property type="molecule type" value="Genomic_DNA"/>
</dbReference>
<accession>A0A935JX82</accession>
<dbReference type="InterPro" id="IPR051315">
    <property type="entry name" value="Bact_Chemotaxis_CheA"/>
</dbReference>
<organism evidence="4 5">
    <name type="scientific">Candidatus Dechloromonas phosphorivorans</name>
    <dbReference type="NCBI Taxonomy" id="2899244"/>
    <lineage>
        <taxon>Bacteria</taxon>
        <taxon>Pseudomonadati</taxon>
        <taxon>Pseudomonadota</taxon>
        <taxon>Betaproteobacteria</taxon>
        <taxon>Rhodocyclales</taxon>
        <taxon>Azonexaceae</taxon>
        <taxon>Dechloromonas</taxon>
    </lineage>
</organism>
<dbReference type="SUPFAM" id="SSF55874">
    <property type="entry name" value="ATPase domain of HSP90 chaperone/DNA topoisomerase II/histidine kinase"/>
    <property type="match status" value="1"/>
</dbReference>
<reference evidence="4 5" key="1">
    <citation type="submission" date="2020-10" db="EMBL/GenBank/DDBJ databases">
        <title>Connecting structure to function with the recovery of over 1000 high-quality activated sludge metagenome-assembled genomes encoding full-length rRNA genes using long-read sequencing.</title>
        <authorList>
            <person name="Singleton C.M."/>
            <person name="Petriglieri F."/>
            <person name="Kristensen J.M."/>
            <person name="Kirkegaard R.H."/>
            <person name="Michaelsen T.Y."/>
            <person name="Andersen M.H."/>
            <person name="Karst S.M."/>
            <person name="Dueholm M.S."/>
            <person name="Nielsen P.H."/>
            <person name="Albertsen M."/>
        </authorList>
    </citation>
    <scope>NUCLEOTIDE SEQUENCE [LARGE SCALE GENOMIC DNA]</scope>
    <source>
        <strain evidence="4">EsbW_18-Q3-R4-48_BATAC.463</strain>
    </source>
</reference>
<evidence type="ECO:0000313" key="4">
    <source>
        <dbReference type="EMBL" id="MBK7415372.1"/>
    </source>
</evidence>
<dbReference type="InterPro" id="IPR036890">
    <property type="entry name" value="HATPase_C_sf"/>
</dbReference>
<comment type="caution">
    <text evidence="4">The sequence shown here is derived from an EMBL/GenBank/DDBJ whole genome shotgun (WGS) entry which is preliminary data.</text>
</comment>
<proteinExistence type="predicted"/>
<name>A0A935JX82_9RHOO</name>
<protein>
    <recommendedName>
        <fullName evidence="2">histidine kinase</fullName>
        <ecNumber evidence="2">2.7.13.3</ecNumber>
    </recommendedName>
</protein>
<dbReference type="PRINTS" id="PR00344">
    <property type="entry name" value="BCTRLSENSOR"/>
</dbReference>
<dbReference type="InterPro" id="IPR004358">
    <property type="entry name" value="Sig_transdc_His_kin-like_C"/>
</dbReference>
<evidence type="ECO:0000259" key="3">
    <source>
        <dbReference type="SMART" id="SM00387"/>
    </source>
</evidence>
<dbReference type="PANTHER" id="PTHR43395">
    <property type="entry name" value="SENSOR HISTIDINE KINASE CHEA"/>
    <property type="match status" value="1"/>
</dbReference>
<dbReference type="InterPro" id="IPR003594">
    <property type="entry name" value="HATPase_dom"/>
</dbReference>
<evidence type="ECO:0000256" key="1">
    <source>
        <dbReference type="ARBA" id="ARBA00000085"/>
    </source>
</evidence>
<dbReference type="EC" id="2.7.13.3" evidence="2"/>
<evidence type="ECO:0000256" key="2">
    <source>
        <dbReference type="ARBA" id="ARBA00012438"/>
    </source>
</evidence>
<dbReference type="Pfam" id="PF02518">
    <property type="entry name" value="HATPase_c"/>
    <property type="match status" value="1"/>
</dbReference>
<comment type="catalytic activity">
    <reaction evidence="1">
        <text>ATP + protein L-histidine = ADP + protein N-phospho-L-histidine.</text>
        <dbReference type="EC" id="2.7.13.3"/>
    </reaction>
</comment>
<feature type="domain" description="Histidine kinase/HSP90-like ATPase" evidence="3">
    <location>
        <begin position="55"/>
        <end position="187"/>
    </location>
</feature>
<dbReference type="Proteomes" id="UP000739411">
    <property type="component" value="Unassembled WGS sequence"/>
</dbReference>
<dbReference type="PANTHER" id="PTHR43395:SF10">
    <property type="entry name" value="CHEMOTAXIS PROTEIN CHEA"/>
    <property type="match status" value="1"/>
</dbReference>